<organism evidence="6 7">
    <name type="scientific">Actinocorallia longicatena</name>
    <dbReference type="NCBI Taxonomy" id="111803"/>
    <lineage>
        <taxon>Bacteria</taxon>
        <taxon>Bacillati</taxon>
        <taxon>Actinomycetota</taxon>
        <taxon>Actinomycetes</taxon>
        <taxon>Streptosporangiales</taxon>
        <taxon>Thermomonosporaceae</taxon>
        <taxon>Actinocorallia</taxon>
    </lineage>
</organism>
<keyword evidence="4 5" id="KW-0408">Iron</keyword>
<evidence type="ECO:0000256" key="3">
    <source>
        <dbReference type="ARBA" id="ARBA00023002"/>
    </source>
</evidence>
<dbReference type="EMBL" id="BAAAUV010000022">
    <property type="protein sequence ID" value="GAA3231856.1"/>
    <property type="molecule type" value="Genomic_DNA"/>
</dbReference>
<evidence type="ECO:0000256" key="5">
    <source>
        <dbReference type="RuleBase" id="RU364048"/>
    </source>
</evidence>
<comment type="similarity">
    <text evidence="1 5">Belongs to the carotenoid oxygenase family.</text>
</comment>
<dbReference type="Proteomes" id="UP001501237">
    <property type="component" value="Unassembled WGS sequence"/>
</dbReference>
<sequence length="447" mass="50555">MFGAFEPLLEEHDYAVREIEGTVPEELRGTLYRVGPGKWQVGSTPLDCLFDGDGMVSRFTIADGGITFRNRYVNTPNYRARTMRRPGVGSPVPGQRYPLPPANTANTNMSFHAGDLHALWEGGRPYRLDPDSLDTFGEHDFDGRLKGLGAWSAHPRWCPETGELFNFGTRFFPTPGLNCYKVSPGGELTQLASLRFKKIGWNHDFALTSRHLVFVLSPMLPRLGKIMRGGSFVDALDYRPELPTRFVLVPREGGKARIVEHDALICTHITNAYTDGDDTVVELIEYPDFDRLMRDIQNFRDTFHEPRPNRLMRYRITGSKVIAEEITSIPCELPQYDWRRSTLEHRYSYLSAGDSGLYDQIVKIDHRTGRTLAPRLADLVGEPIFVPRSPDAAEDDGWLLVVTYDAASHRSRLVILDARDLSTLATAHLEHHLPFGFHGTFTRRVPS</sequence>
<dbReference type="EC" id="1.13.11.-" evidence="5"/>
<evidence type="ECO:0000256" key="1">
    <source>
        <dbReference type="ARBA" id="ARBA00006787"/>
    </source>
</evidence>
<evidence type="ECO:0000313" key="7">
    <source>
        <dbReference type="Proteomes" id="UP001501237"/>
    </source>
</evidence>
<comment type="cofactor">
    <cofactor evidence="5">
        <name>Fe(2+)</name>
        <dbReference type="ChEBI" id="CHEBI:29033"/>
    </cofactor>
    <text evidence="5">Binds 1 Fe(2+) ion per subunit.</text>
</comment>
<reference evidence="7" key="1">
    <citation type="journal article" date="2019" name="Int. J. Syst. Evol. Microbiol.">
        <title>The Global Catalogue of Microorganisms (GCM) 10K type strain sequencing project: providing services to taxonomists for standard genome sequencing and annotation.</title>
        <authorList>
            <consortium name="The Broad Institute Genomics Platform"/>
            <consortium name="The Broad Institute Genome Sequencing Center for Infectious Disease"/>
            <person name="Wu L."/>
            <person name="Ma J."/>
        </authorList>
    </citation>
    <scope>NUCLEOTIDE SEQUENCE [LARGE SCALE GENOMIC DNA]</scope>
    <source>
        <strain evidence="7">JCM 9377</strain>
    </source>
</reference>
<protein>
    <recommendedName>
        <fullName evidence="5">Dioxygenase</fullName>
        <ecNumber evidence="5">1.13.11.-</ecNumber>
    </recommendedName>
</protein>
<dbReference type="RefSeq" id="WP_344835605.1">
    <property type="nucleotide sequence ID" value="NZ_BAAAUV010000022.1"/>
</dbReference>
<dbReference type="Pfam" id="PF03055">
    <property type="entry name" value="RPE65"/>
    <property type="match status" value="1"/>
</dbReference>
<comment type="caution">
    <text evidence="6">The sequence shown here is derived from an EMBL/GenBank/DDBJ whole genome shotgun (WGS) entry which is preliminary data.</text>
</comment>
<dbReference type="PANTHER" id="PTHR10543">
    <property type="entry name" value="BETA-CAROTENE DIOXYGENASE"/>
    <property type="match status" value="1"/>
</dbReference>
<gene>
    <name evidence="6" type="ORF">GCM10010468_63270</name>
</gene>
<dbReference type="InterPro" id="IPR004294">
    <property type="entry name" value="Carotenoid_Oase"/>
</dbReference>
<dbReference type="PANTHER" id="PTHR10543:SF89">
    <property type="entry name" value="CAROTENOID 9,10(9',10')-CLEAVAGE DIOXYGENASE 1"/>
    <property type="match status" value="1"/>
</dbReference>
<name>A0ABP6QLK5_9ACTN</name>
<keyword evidence="2 5" id="KW-0479">Metal-binding</keyword>
<keyword evidence="7" id="KW-1185">Reference proteome</keyword>
<keyword evidence="5" id="KW-0223">Dioxygenase</keyword>
<keyword evidence="3 5" id="KW-0560">Oxidoreductase</keyword>
<proteinExistence type="inferred from homology"/>
<accession>A0ABP6QLK5</accession>
<evidence type="ECO:0000256" key="2">
    <source>
        <dbReference type="ARBA" id="ARBA00022723"/>
    </source>
</evidence>
<evidence type="ECO:0000256" key="4">
    <source>
        <dbReference type="ARBA" id="ARBA00023004"/>
    </source>
</evidence>
<evidence type="ECO:0000313" key="6">
    <source>
        <dbReference type="EMBL" id="GAA3231856.1"/>
    </source>
</evidence>